<dbReference type="AlphaFoldDB" id="A0A6S7ABP1"/>
<dbReference type="Gene3D" id="1.10.10.60">
    <property type="entry name" value="Homeodomain-like"/>
    <property type="match status" value="2"/>
</dbReference>
<dbReference type="PANTHER" id="PTHR43436">
    <property type="entry name" value="ARAC-FAMILY TRANSCRIPTIONAL REGULATOR"/>
    <property type="match status" value="1"/>
</dbReference>
<proteinExistence type="predicted"/>
<dbReference type="GO" id="GO:0003700">
    <property type="term" value="F:DNA-binding transcription factor activity"/>
    <property type="evidence" value="ECO:0007669"/>
    <property type="project" value="InterPro"/>
</dbReference>
<evidence type="ECO:0000259" key="3">
    <source>
        <dbReference type="PROSITE" id="PS01124"/>
    </source>
</evidence>
<sequence>MADTMLTPLTQAIAQLAKTDGDFVNGVQGLAAYRRSEPTIPMPCIYTLGIAVIAQGGKQVILGQEIFELGSGHTLLTTVDLPVMAHVSRATKAMPYLGLTLALDEGEIIQLASEMDLPSPPRELAYRPISLAPVDGHVLNALTRLLSVTAEPALTSTLVPLIRREITARLLAGPHGPYLQHIVAAGSPSQAIARIMTWLKDNFHLALGMEELAVQAHMSPSTFRQHFRKISGMSPLQYQKQLRLQEARRLMLNQRLDAGEAGLRVGYESVSQFSREYSRLFGAPPQRDVKRLLLGE</sequence>
<evidence type="ECO:0000256" key="1">
    <source>
        <dbReference type="ARBA" id="ARBA00023015"/>
    </source>
</evidence>
<protein>
    <submittedName>
        <fullName evidence="4">HTH-type transcriptional activator RhaR</fullName>
    </submittedName>
</protein>
<keyword evidence="2" id="KW-0804">Transcription</keyword>
<name>A0A6S7ABP1_9BURK</name>
<dbReference type="PANTHER" id="PTHR43436:SF1">
    <property type="entry name" value="TRANSCRIPTIONAL REGULATORY PROTEIN"/>
    <property type="match status" value="1"/>
</dbReference>
<organism evidence="4 5">
    <name type="scientific">Achromobacter kerstersii</name>
    <dbReference type="NCBI Taxonomy" id="1353890"/>
    <lineage>
        <taxon>Bacteria</taxon>
        <taxon>Pseudomonadati</taxon>
        <taxon>Pseudomonadota</taxon>
        <taxon>Betaproteobacteria</taxon>
        <taxon>Burkholderiales</taxon>
        <taxon>Alcaligenaceae</taxon>
        <taxon>Achromobacter</taxon>
    </lineage>
</organism>
<keyword evidence="5" id="KW-1185">Reference proteome</keyword>
<dbReference type="GO" id="GO:0043565">
    <property type="term" value="F:sequence-specific DNA binding"/>
    <property type="evidence" value="ECO:0007669"/>
    <property type="project" value="InterPro"/>
</dbReference>
<dbReference type="SMART" id="SM00342">
    <property type="entry name" value="HTH_ARAC"/>
    <property type="match status" value="1"/>
</dbReference>
<dbReference type="EMBL" id="CADIJQ010000004">
    <property type="protein sequence ID" value="CAB3711070.1"/>
    <property type="molecule type" value="Genomic_DNA"/>
</dbReference>
<accession>A0A6S7ABP1</accession>
<evidence type="ECO:0000256" key="2">
    <source>
        <dbReference type="ARBA" id="ARBA00023163"/>
    </source>
</evidence>
<feature type="domain" description="HTH araC/xylS-type" evidence="3">
    <location>
        <begin position="193"/>
        <end position="291"/>
    </location>
</feature>
<dbReference type="SUPFAM" id="SSF46689">
    <property type="entry name" value="Homeodomain-like"/>
    <property type="match status" value="2"/>
</dbReference>
<dbReference type="InterPro" id="IPR018060">
    <property type="entry name" value="HTH_AraC"/>
</dbReference>
<evidence type="ECO:0000313" key="5">
    <source>
        <dbReference type="Proteomes" id="UP000494269"/>
    </source>
</evidence>
<reference evidence="4 5" key="1">
    <citation type="submission" date="2020-04" db="EMBL/GenBank/DDBJ databases">
        <authorList>
            <person name="De Canck E."/>
        </authorList>
    </citation>
    <scope>NUCLEOTIDE SEQUENCE [LARGE SCALE GENOMIC DNA]</scope>
    <source>
        <strain evidence="4 5">LMG 3441</strain>
    </source>
</reference>
<gene>
    <name evidence="4" type="primary">rhaR_6</name>
    <name evidence="4" type="ORF">LMG3441_03134</name>
</gene>
<dbReference type="InterPro" id="IPR009594">
    <property type="entry name" value="Tscrpt_reg_HTH_AraC_N"/>
</dbReference>
<dbReference type="Pfam" id="PF12833">
    <property type="entry name" value="HTH_18"/>
    <property type="match status" value="1"/>
</dbReference>
<dbReference type="Pfam" id="PF06719">
    <property type="entry name" value="AraC_N"/>
    <property type="match status" value="1"/>
</dbReference>
<dbReference type="RefSeq" id="WP_254600600.1">
    <property type="nucleotide sequence ID" value="NZ_CADIJQ010000004.1"/>
</dbReference>
<evidence type="ECO:0000313" key="4">
    <source>
        <dbReference type="EMBL" id="CAB3711070.1"/>
    </source>
</evidence>
<dbReference type="InterPro" id="IPR009057">
    <property type="entry name" value="Homeodomain-like_sf"/>
</dbReference>
<keyword evidence="1" id="KW-0805">Transcription regulation</keyword>
<dbReference type="Proteomes" id="UP000494269">
    <property type="component" value="Unassembled WGS sequence"/>
</dbReference>
<dbReference type="PROSITE" id="PS01124">
    <property type="entry name" value="HTH_ARAC_FAMILY_2"/>
    <property type="match status" value="1"/>
</dbReference>